<organism evidence="1 2">
    <name type="scientific">Aristaeella lactis</name>
    <dbReference type="NCBI Taxonomy" id="3046383"/>
    <lineage>
        <taxon>Bacteria</taxon>
        <taxon>Bacillati</taxon>
        <taxon>Bacillota</taxon>
        <taxon>Clostridia</taxon>
        <taxon>Eubacteriales</taxon>
        <taxon>Aristaeellaceae</taxon>
        <taxon>Aristaeella</taxon>
    </lineage>
</organism>
<reference evidence="1" key="1">
    <citation type="submission" date="2017-04" db="EMBL/GenBank/DDBJ databases">
        <authorList>
            <person name="Varghese N."/>
            <person name="Submissions S."/>
        </authorList>
    </citation>
    <scope>NUCLEOTIDE SEQUENCE</scope>
    <source>
        <strain evidence="1">WTE2008</strain>
    </source>
</reference>
<sequence length="232" mass="25614">MKKVLCLCLVFLFCFMAVGYAADEAATTDAGAAIGNTAAEAGDETSTTPTDVAADLFGRVEDGNYVNEFIGFGFKLEDWHFYTDEEIDAMNNITKKLVTEDYAKMMDQIDMLYVMMAMAPDRTNINISMRNLGEYAPVYEMLGVDTIVESSVDASASSLTTAGCEDVKVEFIKKTVDGEEFSGLLTSYKMLGIQMSSKFIMCIRDRYLVSITVTGLEEDAIDAVFDKLYLIK</sequence>
<protein>
    <submittedName>
        <fullName evidence="1">Uncharacterized protein</fullName>
    </submittedName>
</protein>
<proteinExistence type="predicted"/>
<gene>
    <name evidence="1" type="ORF">SAMN06297397_0206</name>
</gene>
<evidence type="ECO:0000313" key="2">
    <source>
        <dbReference type="Proteomes" id="UP000192328"/>
    </source>
</evidence>
<dbReference type="Proteomes" id="UP000192328">
    <property type="component" value="Unassembled WGS sequence"/>
</dbReference>
<keyword evidence="2" id="KW-1185">Reference proteome</keyword>
<comment type="caution">
    <text evidence="1">The sequence shown here is derived from an EMBL/GenBank/DDBJ whole genome shotgun (WGS) entry which is preliminary data.</text>
</comment>
<name>A0AC61PHI3_9FIRM</name>
<accession>A0AC61PHI3</accession>
<dbReference type="EMBL" id="FWXZ01000001">
    <property type="protein sequence ID" value="SMC35501.1"/>
    <property type="molecule type" value="Genomic_DNA"/>
</dbReference>
<evidence type="ECO:0000313" key="1">
    <source>
        <dbReference type="EMBL" id="SMC35501.1"/>
    </source>
</evidence>